<feature type="region of interest" description="Disordered" evidence="1">
    <location>
        <begin position="51"/>
        <end position="189"/>
    </location>
</feature>
<proteinExistence type="predicted"/>
<comment type="caution">
    <text evidence="2">The sequence shown here is derived from an EMBL/GenBank/DDBJ whole genome shotgun (WGS) entry which is preliminary data.</text>
</comment>
<name>A0A427YDF9_9TREE</name>
<organism evidence="2 3">
    <name type="scientific">Saitozyma podzolica</name>
    <dbReference type="NCBI Taxonomy" id="1890683"/>
    <lineage>
        <taxon>Eukaryota</taxon>
        <taxon>Fungi</taxon>
        <taxon>Dikarya</taxon>
        <taxon>Basidiomycota</taxon>
        <taxon>Agaricomycotina</taxon>
        <taxon>Tremellomycetes</taxon>
        <taxon>Tremellales</taxon>
        <taxon>Trimorphomycetaceae</taxon>
        <taxon>Saitozyma</taxon>
    </lineage>
</organism>
<dbReference type="OrthoDB" id="2575540at2759"/>
<feature type="region of interest" description="Disordered" evidence="1">
    <location>
        <begin position="13"/>
        <end position="35"/>
    </location>
</feature>
<reference evidence="2 3" key="1">
    <citation type="submission" date="2018-11" db="EMBL/GenBank/DDBJ databases">
        <title>Genome sequence of Saitozyma podzolica DSM 27192.</title>
        <authorList>
            <person name="Aliyu H."/>
            <person name="Gorte O."/>
            <person name="Ochsenreither K."/>
        </authorList>
    </citation>
    <scope>NUCLEOTIDE SEQUENCE [LARGE SCALE GENOMIC DNA]</scope>
    <source>
        <strain evidence="2 3">DSM 27192</strain>
    </source>
</reference>
<keyword evidence="3" id="KW-1185">Reference proteome</keyword>
<evidence type="ECO:0000256" key="1">
    <source>
        <dbReference type="SAM" id="MobiDB-lite"/>
    </source>
</evidence>
<protein>
    <submittedName>
        <fullName evidence="2">Uncharacterized protein</fullName>
    </submittedName>
</protein>
<gene>
    <name evidence="2" type="ORF">EHS25_002759</name>
</gene>
<feature type="compositionally biased region" description="Basic residues" evidence="1">
    <location>
        <begin position="178"/>
        <end position="189"/>
    </location>
</feature>
<feature type="compositionally biased region" description="Low complexity" evidence="1">
    <location>
        <begin position="103"/>
        <end position="118"/>
    </location>
</feature>
<accession>A0A427YDF9</accession>
<sequence>MALLDWLPCCGARRKQDKDAESTAESATLLPPPRDASILSLEAGYGAVDTASIGAGASNGGLSGEQRARIEEIGREVGSQMLPIHGTIQRSSHPSPLSRPADPSVAPSTSSASSSRPSSPSPLRPETSPPGGTMRTPEPAESAGAAGDDSEGVVRKTVFLGGLTAGAGGPRKSSAGRGRGKGRGRGRGK</sequence>
<evidence type="ECO:0000313" key="2">
    <source>
        <dbReference type="EMBL" id="RSH89093.1"/>
    </source>
</evidence>
<dbReference type="Proteomes" id="UP000279259">
    <property type="component" value="Unassembled WGS sequence"/>
</dbReference>
<feature type="compositionally biased region" description="Basic and acidic residues" evidence="1">
    <location>
        <begin position="66"/>
        <end position="75"/>
    </location>
</feature>
<dbReference type="AlphaFoldDB" id="A0A427YDF9"/>
<dbReference type="EMBL" id="RSCD01000015">
    <property type="protein sequence ID" value="RSH89093.1"/>
    <property type="molecule type" value="Genomic_DNA"/>
</dbReference>
<evidence type="ECO:0000313" key="3">
    <source>
        <dbReference type="Proteomes" id="UP000279259"/>
    </source>
</evidence>